<name>A0ABN2WEH6_9ACTN</name>
<dbReference type="InterPro" id="IPR001128">
    <property type="entry name" value="Cyt_P450"/>
</dbReference>
<dbReference type="EMBL" id="BAAANS010000006">
    <property type="protein sequence ID" value="GAA2090221.1"/>
    <property type="molecule type" value="Genomic_DNA"/>
</dbReference>
<evidence type="ECO:0000256" key="5">
    <source>
        <dbReference type="RuleBase" id="RU000461"/>
    </source>
</evidence>
<evidence type="ECO:0000256" key="2">
    <source>
        <dbReference type="ARBA" id="ARBA00010617"/>
    </source>
</evidence>
<dbReference type="PRINTS" id="PR00385">
    <property type="entry name" value="P450"/>
</dbReference>
<dbReference type="PRINTS" id="PR00465">
    <property type="entry name" value="EP450IV"/>
</dbReference>
<keyword evidence="3 5" id="KW-0479">Metal-binding</keyword>
<comment type="caution">
    <text evidence="6">The sequence shown here is derived from an EMBL/GenBank/DDBJ whole genome shotgun (WGS) entry which is preliminary data.</text>
</comment>
<gene>
    <name evidence="6" type="ORF">GCM10009759_13620</name>
</gene>
<evidence type="ECO:0000256" key="1">
    <source>
        <dbReference type="ARBA" id="ARBA00001971"/>
    </source>
</evidence>
<evidence type="ECO:0000256" key="3">
    <source>
        <dbReference type="ARBA" id="ARBA00022723"/>
    </source>
</evidence>
<dbReference type="Gene3D" id="1.10.630.10">
    <property type="entry name" value="Cytochrome P450"/>
    <property type="match status" value="1"/>
</dbReference>
<dbReference type="InterPro" id="IPR017972">
    <property type="entry name" value="Cyt_P450_CS"/>
</dbReference>
<evidence type="ECO:0000313" key="7">
    <source>
        <dbReference type="Proteomes" id="UP001500897"/>
    </source>
</evidence>
<keyword evidence="5" id="KW-0349">Heme</keyword>
<accession>A0ABN2WEH6</accession>
<keyword evidence="7" id="KW-1185">Reference proteome</keyword>
<dbReference type="Proteomes" id="UP001500897">
    <property type="component" value="Unassembled WGS sequence"/>
</dbReference>
<organism evidence="6 7">
    <name type="scientific">Kitasatospora saccharophila</name>
    <dbReference type="NCBI Taxonomy" id="407973"/>
    <lineage>
        <taxon>Bacteria</taxon>
        <taxon>Bacillati</taxon>
        <taxon>Actinomycetota</taxon>
        <taxon>Actinomycetes</taxon>
        <taxon>Kitasatosporales</taxon>
        <taxon>Streptomycetaceae</taxon>
        <taxon>Kitasatospora</taxon>
    </lineage>
</organism>
<reference evidence="6 7" key="1">
    <citation type="journal article" date="2019" name="Int. J. Syst. Evol. Microbiol.">
        <title>The Global Catalogue of Microorganisms (GCM) 10K type strain sequencing project: providing services to taxonomists for standard genome sequencing and annotation.</title>
        <authorList>
            <consortium name="The Broad Institute Genomics Platform"/>
            <consortium name="The Broad Institute Genome Sequencing Center for Infectious Disease"/>
            <person name="Wu L."/>
            <person name="Ma J."/>
        </authorList>
    </citation>
    <scope>NUCLEOTIDE SEQUENCE [LARGE SCALE GENOMIC DNA]</scope>
    <source>
        <strain evidence="6 7">JCM 14559</strain>
    </source>
</reference>
<sequence>MPHLSAPLAPGAVPFAGHAPALLRDPTGWLSRCAETGHPVQQVRLWNRPGVLVTDPELAHTVLVTRTDAFDKDGHFYGNARTVLGDILGVAPGPLNLRLRRRLQPAFHRTRIVEAVPAMCLEARRLVEGWRAGRRIDAMEAVAPYVHRSAVRTMLPVVPTAEVDRLAAASERLLSSLYLCALLPARAMPLLERRLRPALEALRRAEATALPKYRDDPRAAGLLAALTAAGPDDPGEPLSAAEVGDYFVSLLMASGESTHSALAWLLHHLARHQDLQQRIADEIAEAAPDGPGTHADLSRMPFLHSTIVETLRLRPPTWMLVRTAVRPAELGGHRLPAGTDVYLSPHQFHHDPAAYPDPADFVPARWPESGPSARDHTYLPFGAGPRKCPGDHFAMASVAVVTATLLAKWRLLPAGSAPRVRFRTVQVPVRCRLTVRAR</sequence>
<dbReference type="PANTHER" id="PTHR24305:SF166">
    <property type="entry name" value="CYTOCHROME P450 12A4, MITOCHONDRIAL-RELATED"/>
    <property type="match status" value="1"/>
</dbReference>
<comment type="similarity">
    <text evidence="2 5">Belongs to the cytochrome P450 family.</text>
</comment>
<protein>
    <submittedName>
        <fullName evidence="6">Cytochrome P450</fullName>
    </submittedName>
</protein>
<dbReference type="PANTHER" id="PTHR24305">
    <property type="entry name" value="CYTOCHROME P450"/>
    <property type="match status" value="1"/>
</dbReference>
<dbReference type="Pfam" id="PF00067">
    <property type="entry name" value="p450"/>
    <property type="match status" value="2"/>
</dbReference>
<dbReference type="InterPro" id="IPR050121">
    <property type="entry name" value="Cytochrome_P450_monoxygenase"/>
</dbReference>
<keyword evidence="5" id="KW-0503">Monooxygenase</keyword>
<keyword evidence="4 5" id="KW-0408">Iron</keyword>
<dbReference type="RefSeq" id="WP_344550890.1">
    <property type="nucleotide sequence ID" value="NZ_BAAANS010000006.1"/>
</dbReference>
<dbReference type="InterPro" id="IPR036396">
    <property type="entry name" value="Cyt_P450_sf"/>
</dbReference>
<dbReference type="PROSITE" id="PS00086">
    <property type="entry name" value="CYTOCHROME_P450"/>
    <property type="match status" value="1"/>
</dbReference>
<keyword evidence="5" id="KW-0560">Oxidoreductase</keyword>
<evidence type="ECO:0000313" key="6">
    <source>
        <dbReference type="EMBL" id="GAA2090221.1"/>
    </source>
</evidence>
<comment type="cofactor">
    <cofactor evidence="1">
        <name>heme</name>
        <dbReference type="ChEBI" id="CHEBI:30413"/>
    </cofactor>
</comment>
<dbReference type="InterPro" id="IPR002403">
    <property type="entry name" value="Cyt_P450_E_grp-IV"/>
</dbReference>
<evidence type="ECO:0000256" key="4">
    <source>
        <dbReference type="ARBA" id="ARBA00023004"/>
    </source>
</evidence>
<dbReference type="SUPFAM" id="SSF48264">
    <property type="entry name" value="Cytochrome P450"/>
    <property type="match status" value="1"/>
</dbReference>
<proteinExistence type="inferred from homology"/>